<evidence type="ECO:0000256" key="9">
    <source>
        <dbReference type="SAM" id="MobiDB-lite"/>
    </source>
</evidence>
<dbReference type="PIRSF" id="PIRSF000454">
    <property type="entry name" value="FAS_yeast_alpha"/>
    <property type="match status" value="1"/>
</dbReference>
<evidence type="ECO:0000256" key="3">
    <source>
        <dbReference type="ARBA" id="ARBA00022450"/>
    </source>
</evidence>
<dbReference type="InterPro" id="IPR014030">
    <property type="entry name" value="Ketoacyl_synth_N"/>
</dbReference>
<evidence type="ECO:0000256" key="2">
    <source>
        <dbReference type="ARBA" id="ARBA00013191"/>
    </source>
</evidence>
<feature type="compositionally biased region" description="Polar residues" evidence="9">
    <location>
        <begin position="108"/>
        <end position="123"/>
    </location>
</feature>
<dbReference type="SUPFAM" id="SSF53901">
    <property type="entry name" value="Thiolase-like"/>
    <property type="match status" value="2"/>
</dbReference>
<dbReference type="EMBL" id="KZ805793">
    <property type="protein sequence ID" value="PVH91722.1"/>
    <property type="molecule type" value="Genomic_DNA"/>
</dbReference>
<dbReference type="GO" id="GO:0008897">
    <property type="term" value="F:holo-[acyl-carrier-protein] synthase activity"/>
    <property type="evidence" value="ECO:0007669"/>
    <property type="project" value="InterPro"/>
</dbReference>
<dbReference type="InterPro" id="IPR041550">
    <property type="entry name" value="FASI_helical"/>
</dbReference>
<protein>
    <recommendedName>
        <fullName evidence="2">beta-ketoacyl-[acyl-carrier-protein] synthase I</fullName>
        <ecNumber evidence="2">2.3.1.41</ecNumber>
    </recommendedName>
</protein>
<comment type="similarity">
    <text evidence="1 6">Belongs to the thiolase-like superfamily. Fungal fatty acid synthetase subunit alpha family.</text>
</comment>
<dbReference type="InterPro" id="IPR016035">
    <property type="entry name" value="Acyl_Trfase/lysoPLipase"/>
</dbReference>
<dbReference type="Gene3D" id="3.90.25.70">
    <property type="match status" value="1"/>
</dbReference>
<dbReference type="Gene3D" id="3.30.70.2490">
    <property type="match status" value="1"/>
</dbReference>
<dbReference type="Pfam" id="PF02801">
    <property type="entry name" value="Ketoacyl-synt_C"/>
    <property type="match status" value="1"/>
</dbReference>
<proteinExistence type="inferred from homology"/>
<evidence type="ECO:0000256" key="5">
    <source>
        <dbReference type="ARBA" id="ARBA00022679"/>
    </source>
</evidence>
<dbReference type="InterPro" id="IPR026025">
    <property type="entry name" value="FAS_alpha_yeast"/>
</dbReference>
<dbReference type="STRING" id="97972.A0A2V1D113"/>
<dbReference type="GO" id="GO:0005835">
    <property type="term" value="C:fatty acid synthase complex"/>
    <property type="evidence" value="ECO:0007669"/>
    <property type="project" value="InterPro"/>
</dbReference>
<dbReference type="FunFam" id="3.90.25.70:FF:000001">
    <property type="entry name" value="Fatty acid synthase subunit alpha"/>
    <property type="match status" value="1"/>
</dbReference>
<reference evidence="11 12" key="1">
    <citation type="journal article" date="2018" name="Sci. Rep.">
        <title>Comparative genomics provides insights into the lifestyle and reveals functional heterogeneity of dark septate endophytic fungi.</title>
        <authorList>
            <person name="Knapp D.G."/>
            <person name="Nemeth J.B."/>
            <person name="Barry K."/>
            <person name="Hainaut M."/>
            <person name="Henrissat B."/>
            <person name="Johnson J."/>
            <person name="Kuo A."/>
            <person name="Lim J.H.P."/>
            <person name="Lipzen A."/>
            <person name="Nolan M."/>
            <person name="Ohm R.A."/>
            <person name="Tamas L."/>
            <person name="Grigoriev I.V."/>
            <person name="Spatafora J.W."/>
            <person name="Nagy L.G."/>
            <person name="Kovacs G.M."/>
        </authorList>
    </citation>
    <scope>NUCLEOTIDE SEQUENCE [LARGE SCALE GENOMIC DNA]</scope>
    <source>
        <strain evidence="11 12">DSE2036</strain>
    </source>
</reference>
<dbReference type="Pfam" id="PF00109">
    <property type="entry name" value="ketoacyl-synt"/>
    <property type="match status" value="1"/>
</dbReference>
<dbReference type="InterPro" id="IPR036291">
    <property type="entry name" value="NAD(P)-bd_dom_sf"/>
</dbReference>
<dbReference type="OrthoDB" id="4251012at2759"/>
<dbReference type="GO" id="GO:0044550">
    <property type="term" value="P:secondary metabolite biosynthetic process"/>
    <property type="evidence" value="ECO:0007669"/>
    <property type="project" value="UniProtKB-ARBA"/>
</dbReference>
<evidence type="ECO:0000313" key="11">
    <source>
        <dbReference type="EMBL" id="PVH91722.1"/>
    </source>
</evidence>
<dbReference type="CDD" id="cd08950">
    <property type="entry name" value="KR_fFAS_SDR_c_like"/>
    <property type="match status" value="1"/>
</dbReference>
<evidence type="ECO:0000256" key="1">
    <source>
        <dbReference type="ARBA" id="ARBA00007485"/>
    </source>
</evidence>
<dbReference type="InterPro" id="IPR040899">
    <property type="entry name" value="Fas_alpha_ACP"/>
</dbReference>
<dbReference type="SUPFAM" id="SSF51735">
    <property type="entry name" value="NAD(P)-binding Rossmann-fold domains"/>
    <property type="match status" value="1"/>
</dbReference>
<dbReference type="InterPro" id="IPR014031">
    <property type="entry name" value="Ketoacyl_synth_C"/>
</dbReference>
<dbReference type="PROSITE" id="PS00606">
    <property type="entry name" value="KS3_1"/>
    <property type="match status" value="1"/>
</dbReference>
<feature type="compositionally biased region" description="Basic and acidic residues" evidence="9">
    <location>
        <begin position="354"/>
        <end position="366"/>
    </location>
</feature>
<dbReference type="PANTHER" id="PTHR10982">
    <property type="entry name" value="MALONYL COA-ACYL CARRIER PROTEIN TRANSACYLASE"/>
    <property type="match status" value="1"/>
</dbReference>
<keyword evidence="3 6" id="KW-0596">Phosphopantetheine</keyword>
<organism evidence="11 12">
    <name type="scientific">Periconia macrospinosa</name>
    <dbReference type="NCBI Taxonomy" id="97972"/>
    <lineage>
        <taxon>Eukaryota</taxon>
        <taxon>Fungi</taxon>
        <taxon>Dikarya</taxon>
        <taxon>Ascomycota</taxon>
        <taxon>Pezizomycotina</taxon>
        <taxon>Dothideomycetes</taxon>
        <taxon>Pleosporomycetidae</taxon>
        <taxon>Pleosporales</taxon>
        <taxon>Massarineae</taxon>
        <taxon>Periconiaceae</taxon>
        <taxon>Periconia</taxon>
    </lineage>
</organism>
<dbReference type="GO" id="GO:0042759">
    <property type="term" value="P:long-chain fatty acid biosynthetic process"/>
    <property type="evidence" value="ECO:0007669"/>
    <property type="project" value="UniProtKB-UniRule"/>
</dbReference>
<feature type="region of interest" description="Disordered" evidence="9">
    <location>
        <begin position="346"/>
        <end position="366"/>
    </location>
</feature>
<feature type="region of interest" description="Disordered" evidence="9">
    <location>
        <begin position="108"/>
        <end position="139"/>
    </location>
</feature>
<dbReference type="InterPro" id="IPR018201">
    <property type="entry name" value="Ketoacyl_synth_AS"/>
</dbReference>
<dbReference type="SUPFAM" id="SSF52151">
    <property type="entry name" value="FabD/lysophospholipase-like"/>
    <property type="match status" value="1"/>
</dbReference>
<keyword evidence="4" id="KW-0597">Phosphoprotein</keyword>
<dbReference type="InterPro" id="IPR020841">
    <property type="entry name" value="PKS_Beta-ketoAc_synthase_dom"/>
</dbReference>
<evidence type="ECO:0000256" key="4">
    <source>
        <dbReference type="ARBA" id="ARBA00022553"/>
    </source>
</evidence>
<evidence type="ECO:0000259" key="10">
    <source>
        <dbReference type="PROSITE" id="PS52004"/>
    </source>
</evidence>
<dbReference type="Pfam" id="PF18325">
    <property type="entry name" value="Fas_alpha_ACP"/>
    <property type="match status" value="1"/>
</dbReference>
<keyword evidence="5 6" id="KW-0808">Transferase</keyword>
<sequence>MHPDTERELAHTLLIELLAHQFTYPVRWIETQEYILGDLEAERIVEVGPSNTLTNMMKRTWEAHHSQSDTARNVNRRILGPKGDMEEIYYQAESEAQVEETPTVATSANVAHTTPQDPPSTNEAAAVRQTPQPTAPREQLQDIGVSVAAVILAIIGTKLKKQPTEISLDNTISNLRLGRSTLSNEIVGDLLAEFPGRVPEKPEELPLNQLCETLSLGHSGTLGKTSKTLTAKMISSKFPGDYGQTKVREILREKWGLGPGRQDAVLVVALTSQPTSRLSSSLAADAFLSQLASAYYKQEGLSLPSSSPSQTQAPVMDAKALQMVNEQNASLIRGIQEVLGDSLGRMSHVSTSERTSDEDSASKSTRQLDEWLAEHGDEYADGIKGIFDAKKARQYDSYWNWNAQDIQSLYELLKDPHPERPNLIEEMAIAIVNRTCDRSLAQLQHLIRKESTRKPSKLWIEERLQSLYNACIFAKDLPPMFINTTPDVAPHTTVDESGQIVYSERLRGEGESGYSSSEQCFPVKICRGRSLVQWPEGSDLFAADLLTAARTGFSFQDKNVLLTGAGKNSIGMQLLQCLLKGGARIIVTTSNPSTETMEMYQQLYAQYGAKDSALQVVPFNQGSARDVQALADYLGRDGDGSWELDYIVPFAARSENGRSLEELDARSEIAHRMMLTNVLRLLGAVVRNKKARGLVTRPATVVLPLSPNHGLMGNDGLYSESKMSLEALLPKWASESWHEYLSILGIVIGWTRGTGLMNDNDIVAQDVEKLGVRTFSAAEMAAKIAVAMGGSLNEESQSHPAVLDLGGCLGEVDGLKDKLTEIRQSLQNRADVQKAIIEEQRHDTKCVRGSDSERKPPESEILSACANIRLSRPAQLDYDRDIKHLASDLEGMVDLSRVVVITGFAELGPHGNSRTRWEMEAAGSLSLDGCVEMAWIMGLIKHRTGIGKDGTAFSSWVDSKTLNPVTDSEVPERYLPMIIEHSGIRRIEPDICDGGYDPERKELLQELVLQRDLSAFETSAEVAEELRKRHGKNAEVIMDSSGNYQVKLKAGATVMVPRSSRFDRTVAGQIPTGWSPKRYGVSDDIIEQVDPVTLFSLVCNVEALLCSGIVDPYEWYSYMHISELGIALGSSMGGLSSIRKMHRDRYVEKPVKGDVLQETFINTIGAWINMLLTSSAGPMRTPVGACATGIEALDTGYDLIVSRKAKVCIVGGVEDFVEDVSYEFGSMKATCNTDAEFAAGRTPREMSRPMASSRSGFVEAQGCGVQVLTSAELALKMGLPIFGIVAYANMAADKVGRSVPAPGKGVLTNAREPSLTQSITLPPLLDLRRRKQLLCLRRQYIAQQKRDRMVMLKAELSYLKAATDVEELERYRHDSISAINFEAKRQDIVATFDLGNQFWVGDQVHQISPIRGSLATWGLGVDDITVASLHGTSTVQNDLNETMVIQEQLRHLGRSPGNLLPCVSQKWLTGHGKGAAGAWMLNGALQMMNSGVIPGNRNCDNVDKQLRERQDLFFPNTSIRIDELDGGVKACSITSFGFGQKGAQAIVVHPRYLFATISKEDYQKYTQIRDGRWQKACRVLSDDMVNENMVSRCVKTRPPYEPEDEIAALLDPAARY</sequence>
<keyword evidence="12" id="KW-1185">Reference proteome</keyword>
<dbReference type="InterPro" id="IPR047224">
    <property type="entry name" value="FAS_alpha_su_C"/>
</dbReference>
<dbReference type="Gene3D" id="3.40.50.720">
    <property type="entry name" value="NAD(P)-binding Rossmann-like Domain"/>
    <property type="match status" value="2"/>
</dbReference>
<feature type="active site" description="For beta-ketoacyl synthase activity" evidence="7">
    <location>
        <position position="1186"/>
    </location>
</feature>
<gene>
    <name evidence="11" type="ORF">DM02DRAFT_703109</name>
</gene>
<dbReference type="InterPro" id="IPR016039">
    <property type="entry name" value="Thiolase-like"/>
</dbReference>
<dbReference type="GO" id="GO:0004316">
    <property type="term" value="F:3-oxoacyl-[acyl-carrier-protein] reductase (NADPH) activity"/>
    <property type="evidence" value="ECO:0007669"/>
    <property type="project" value="InterPro"/>
</dbReference>
<evidence type="ECO:0000256" key="6">
    <source>
        <dbReference type="PIRNR" id="PIRNR000454"/>
    </source>
</evidence>
<evidence type="ECO:0000313" key="12">
    <source>
        <dbReference type="Proteomes" id="UP000244855"/>
    </source>
</evidence>
<dbReference type="PANTHER" id="PTHR10982:SF21">
    <property type="entry name" value="FATTY ACID SYNTHASE SUBUNIT BETA"/>
    <property type="match status" value="1"/>
</dbReference>
<feature type="domain" description="Ketosynthase family 3 (KS3)" evidence="10">
    <location>
        <begin position="1001"/>
        <end position="1549"/>
    </location>
</feature>
<dbReference type="GO" id="GO:0004315">
    <property type="term" value="F:3-oxoacyl-[acyl-carrier-protein] synthase activity"/>
    <property type="evidence" value="ECO:0007669"/>
    <property type="project" value="UniProtKB-EC"/>
</dbReference>
<evidence type="ECO:0000256" key="7">
    <source>
        <dbReference type="PIRSR" id="PIRSR000454-1"/>
    </source>
</evidence>
<dbReference type="EC" id="2.3.1.41" evidence="2"/>
<dbReference type="Gene3D" id="3.40.47.10">
    <property type="match status" value="2"/>
</dbReference>
<dbReference type="Pfam" id="PF18314">
    <property type="entry name" value="FAS_I_H"/>
    <property type="match status" value="1"/>
</dbReference>
<dbReference type="GO" id="GO:0004312">
    <property type="term" value="F:fatty acid synthase activity"/>
    <property type="evidence" value="ECO:0007669"/>
    <property type="project" value="InterPro"/>
</dbReference>
<dbReference type="InterPro" id="IPR050830">
    <property type="entry name" value="Fungal_FAS"/>
</dbReference>
<dbReference type="PROSITE" id="PS52004">
    <property type="entry name" value="KS3_2"/>
    <property type="match status" value="1"/>
</dbReference>
<dbReference type="Gene3D" id="6.10.140.1410">
    <property type="match status" value="1"/>
</dbReference>
<evidence type="ECO:0000256" key="8">
    <source>
        <dbReference type="PIRSR" id="PIRSR000454-4"/>
    </source>
</evidence>
<feature type="modified residue" description="O-(pantetheine 4'-phosphoryl)serine" evidence="8">
    <location>
        <position position="180"/>
    </location>
</feature>
<name>A0A2V1D113_9PLEO</name>
<accession>A0A2V1D113</accession>
<dbReference type="CDD" id="cd00828">
    <property type="entry name" value="elong_cond_enzymes"/>
    <property type="match status" value="1"/>
</dbReference>
<dbReference type="Proteomes" id="UP000244855">
    <property type="component" value="Unassembled WGS sequence"/>
</dbReference>